<evidence type="ECO:0000313" key="2">
    <source>
        <dbReference type="EMBL" id="VDN93686.1"/>
    </source>
</evidence>
<evidence type="ECO:0000313" key="3">
    <source>
        <dbReference type="Proteomes" id="UP000278627"/>
    </source>
</evidence>
<feature type="compositionally biased region" description="Basic and acidic residues" evidence="1">
    <location>
        <begin position="19"/>
        <end position="28"/>
    </location>
</feature>
<proteinExistence type="predicted"/>
<organism evidence="4">
    <name type="scientific">Brugia pahangi</name>
    <name type="common">Filarial nematode worm</name>
    <dbReference type="NCBI Taxonomy" id="6280"/>
    <lineage>
        <taxon>Eukaryota</taxon>
        <taxon>Metazoa</taxon>
        <taxon>Ecdysozoa</taxon>
        <taxon>Nematoda</taxon>
        <taxon>Chromadorea</taxon>
        <taxon>Rhabditida</taxon>
        <taxon>Spirurina</taxon>
        <taxon>Spiruromorpha</taxon>
        <taxon>Filarioidea</taxon>
        <taxon>Onchocercidae</taxon>
        <taxon>Brugia</taxon>
    </lineage>
</organism>
<feature type="region of interest" description="Disordered" evidence="1">
    <location>
        <begin position="1"/>
        <end position="40"/>
    </location>
</feature>
<protein>
    <submittedName>
        <fullName evidence="4">MamL-1 domain-containing protein</fullName>
    </submittedName>
</protein>
<reference evidence="2 3" key="2">
    <citation type="submission" date="2018-11" db="EMBL/GenBank/DDBJ databases">
        <authorList>
            <consortium name="Pathogen Informatics"/>
        </authorList>
    </citation>
    <scope>NUCLEOTIDE SEQUENCE [LARGE SCALE GENOMIC DNA]</scope>
</reference>
<evidence type="ECO:0000256" key="1">
    <source>
        <dbReference type="SAM" id="MobiDB-lite"/>
    </source>
</evidence>
<dbReference type="AlphaFoldDB" id="A0A0N4TUQ4"/>
<name>A0A0N4TUQ4_BRUPA</name>
<dbReference type="WBParaSite" id="BPAG_0001253801-mRNA-1">
    <property type="protein sequence ID" value="BPAG_0001253801-mRNA-1"/>
    <property type="gene ID" value="BPAG_0001253801"/>
</dbReference>
<gene>
    <name evidence="2" type="ORF">BPAG_LOCUS12500</name>
</gene>
<sequence length="66" mass="7822">MQSSTVHQEALDLQKQMRQNHERPRHQDQNNFKNQIQQQEQRLKLLKQRGVVAAKLQQQGQLLVGH</sequence>
<dbReference type="Proteomes" id="UP000278627">
    <property type="component" value="Unassembled WGS sequence"/>
</dbReference>
<keyword evidence="3" id="KW-1185">Reference proteome</keyword>
<reference evidence="4" key="1">
    <citation type="submission" date="2017-02" db="UniProtKB">
        <authorList>
            <consortium name="WormBaseParasite"/>
        </authorList>
    </citation>
    <scope>IDENTIFICATION</scope>
</reference>
<accession>A0A0N4TUQ4</accession>
<evidence type="ECO:0000313" key="4">
    <source>
        <dbReference type="WBParaSite" id="BPAG_0001253801-mRNA-1"/>
    </source>
</evidence>
<dbReference type="EMBL" id="UZAD01013298">
    <property type="protein sequence ID" value="VDN93686.1"/>
    <property type="molecule type" value="Genomic_DNA"/>
</dbReference>